<gene>
    <name evidence="6" type="ORF">FN976_14035</name>
</gene>
<keyword evidence="7" id="KW-1185">Reference proteome</keyword>
<dbReference type="PROSITE" id="PS50931">
    <property type="entry name" value="HTH_LYSR"/>
    <property type="match status" value="1"/>
</dbReference>
<reference evidence="6 7" key="1">
    <citation type="submission" date="2019-07" db="EMBL/GenBank/DDBJ databases">
        <title>Caenimonas sedimenti sp. nov., isolated from activated sludge.</title>
        <authorList>
            <person name="Xu J."/>
        </authorList>
    </citation>
    <scope>NUCLEOTIDE SEQUENCE [LARGE SCALE GENOMIC DNA]</scope>
    <source>
        <strain evidence="6 7">HX-9-20</strain>
    </source>
</reference>
<accession>A0A562ZQ07</accession>
<name>A0A562ZQ07_9BURK</name>
<evidence type="ECO:0000256" key="1">
    <source>
        <dbReference type="ARBA" id="ARBA00009437"/>
    </source>
</evidence>
<keyword evidence="4" id="KW-0804">Transcription</keyword>
<evidence type="ECO:0000256" key="2">
    <source>
        <dbReference type="ARBA" id="ARBA00023015"/>
    </source>
</evidence>
<evidence type="ECO:0000256" key="3">
    <source>
        <dbReference type="ARBA" id="ARBA00023125"/>
    </source>
</evidence>
<evidence type="ECO:0000313" key="6">
    <source>
        <dbReference type="EMBL" id="TWO70672.1"/>
    </source>
</evidence>
<comment type="caution">
    <text evidence="6">The sequence shown here is derived from an EMBL/GenBank/DDBJ whole genome shotgun (WGS) entry which is preliminary data.</text>
</comment>
<organism evidence="6 7">
    <name type="scientific">Caenimonas sedimenti</name>
    <dbReference type="NCBI Taxonomy" id="2596921"/>
    <lineage>
        <taxon>Bacteria</taxon>
        <taxon>Pseudomonadati</taxon>
        <taxon>Pseudomonadota</taxon>
        <taxon>Betaproteobacteria</taxon>
        <taxon>Burkholderiales</taxon>
        <taxon>Comamonadaceae</taxon>
        <taxon>Caenimonas</taxon>
    </lineage>
</organism>
<evidence type="ECO:0000259" key="5">
    <source>
        <dbReference type="PROSITE" id="PS50931"/>
    </source>
</evidence>
<keyword evidence="2" id="KW-0805">Transcription regulation</keyword>
<dbReference type="GO" id="GO:0003700">
    <property type="term" value="F:DNA-binding transcription factor activity"/>
    <property type="evidence" value="ECO:0007669"/>
    <property type="project" value="InterPro"/>
</dbReference>
<dbReference type="InterPro" id="IPR036390">
    <property type="entry name" value="WH_DNA-bd_sf"/>
</dbReference>
<dbReference type="PANTHER" id="PTHR30537:SF5">
    <property type="entry name" value="HTH-TYPE TRANSCRIPTIONAL ACTIVATOR TTDR-RELATED"/>
    <property type="match status" value="1"/>
</dbReference>
<dbReference type="EMBL" id="VOBQ01000011">
    <property type="protein sequence ID" value="TWO70672.1"/>
    <property type="molecule type" value="Genomic_DNA"/>
</dbReference>
<protein>
    <submittedName>
        <fullName evidence="6">LysR family transcriptional regulator</fullName>
    </submittedName>
</protein>
<dbReference type="FunFam" id="1.10.10.10:FF:000001">
    <property type="entry name" value="LysR family transcriptional regulator"/>
    <property type="match status" value="1"/>
</dbReference>
<dbReference type="InterPro" id="IPR000847">
    <property type="entry name" value="LysR_HTH_N"/>
</dbReference>
<dbReference type="CDD" id="cd08422">
    <property type="entry name" value="PBP2_CrgA_like"/>
    <property type="match status" value="1"/>
</dbReference>
<dbReference type="SUPFAM" id="SSF53850">
    <property type="entry name" value="Periplasmic binding protein-like II"/>
    <property type="match status" value="1"/>
</dbReference>
<dbReference type="Pfam" id="PF00126">
    <property type="entry name" value="HTH_1"/>
    <property type="match status" value="1"/>
</dbReference>
<dbReference type="SUPFAM" id="SSF46785">
    <property type="entry name" value="Winged helix' DNA-binding domain"/>
    <property type="match status" value="1"/>
</dbReference>
<keyword evidence="3" id="KW-0238">DNA-binding</keyword>
<dbReference type="OrthoDB" id="9789529at2"/>
<dbReference type="Gene3D" id="3.40.190.290">
    <property type="match status" value="1"/>
</dbReference>
<evidence type="ECO:0000256" key="4">
    <source>
        <dbReference type="ARBA" id="ARBA00023163"/>
    </source>
</evidence>
<dbReference type="PANTHER" id="PTHR30537">
    <property type="entry name" value="HTH-TYPE TRANSCRIPTIONAL REGULATOR"/>
    <property type="match status" value="1"/>
</dbReference>
<dbReference type="Gene3D" id="1.10.10.10">
    <property type="entry name" value="Winged helix-like DNA-binding domain superfamily/Winged helix DNA-binding domain"/>
    <property type="match status" value="1"/>
</dbReference>
<sequence>MLGKTHCRVNPSQCANSFADPATMRAGGPRAMDKLRALQYLIKVADTLSFSGAARAFGVPASSISRRISDLEEELGVELLHRTTRTVRLTELGALYLEQVRAGVSRLDDAEELVGQRSSTPSGTLRISTMPSYGQLLLLPALEDFSDRYPGIVIDLHLSDSLVDLGRDQIDLAIRGGPQPQDRVVARRLDPNRFILVASPKYLAERGTPKTLEDLELQGHSALYYRGPNAVIKWQGQEDGAWRELAVPAGFISNDGVSLVAMARKHRGLALLSEWGLRDALASGELVRVELEQPVAVGRGREAGIYLLYLQARYQVPKVRVAVEFLVGRLTGGEAA</sequence>
<dbReference type="Pfam" id="PF03466">
    <property type="entry name" value="LysR_substrate"/>
    <property type="match status" value="1"/>
</dbReference>
<comment type="similarity">
    <text evidence="1">Belongs to the LysR transcriptional regulatory family.</text>
</comment>
<feature type="domain" description="HTH lysR-type" evidence="5">
    <location>
        <begin position="33"/>
        <end position="90"/>
    </location>
</feature>
<dbReference type="GO" id="GO:0003677">
    <property type="term" value="F:DNA binding"/>
    <property type="evidence" value="ECO:0007669"/>
    <property type="project" value="UniProtKB-KW"/>
</dbReference>
<proteinExistence type="inferred from homology"/>
<evidence type="ECO:0000313" key="7">
    <source>
        <dbReference type="Proteomes" id="UP000318199"/>
    </source>
</evidence>
<dbReference type="InterPro" id="IPR036388">
    <property type="entry name" value="WH-like_DNA-bd_sf"/>
</dbReference>
<dbReference type="InterPro" id="IPR058163">
    <property type="entry name" value="LysR-type_TF_proteobact-type"/>
</dbReference>
<dbReference type="AlphaFoldDB" id="A0A562ZQ07"/>
<dbReference type="InterPro" id="IPR005119">
    <property type="entry name" value="LysR_subst-bd"/>
</dbReference>
<dbReference type="Proteomes" id="UP000318199">
    <property type="component" value="Unassembled WGS sequence"/>
</dbReference>